<feature type="transmembrane region" description="Helical" evidence="1">
    <location>
        <begin position="6"/>
        <end position="29"/>
    </location>
</feature>
<sequence>MSRKIINVYTFVSIATFSIAVILILVFHFNNIQKSCYL</sequence>
<dbReference type="EMBL" id="QLTQ01000003">
    <property type="protein sequence ID" value="RAS47451.1"/>
    <property type="molecule type" value="Genomic_DNA"/>
</dbReference>
<keyword evidence="1" id="KW-0812">Transmembrane</keyword>
<keyword evidence="1" id="KW-0472">Membrane</keyword>
<evidence type="ECO:0000313" key="2">
    <source>
        <dbReference type="EMBL" id="RAS47451.1"/>
    </source>
</evidence>
<protein>
    <submittedName>
        <fullName evidence="2">Uncharacterized protein</fullName>
    </submittedName>
</protein>
<keyword evidence="3" id="KW-1185">Reference proteome</keyword>
<evidence type="ECO:0000313" key="3">
    <source>
        <dbReference type="Proteomes" id="UP000249852"/>
    </source>
</evidence>
<dbReference type="Proteomes" id="UP000249852">
    <property type="component" value="Unassembled WGS sequence"/>
</dbReference>
<reference evidence="2 3" key="1">
    <citation type="submission" date="2018-06" db="EMBL/GenBank/DDBJ databases">
        <title>Genomic Encyclopedia of Archaeal and Bacterial Type Strains, Phase II (KMG-II): from individual species to whole genera.</title>
        <authorList>
            <person name="Goeker M."/>
        </authorList>
    </citation>
    <scope>NUCLEOTIDE SEQUENCE [LARGE SCALE GENOMIC DNA]</scope>
    <source>
        <strain evidence="2 3">DSM 18710</strain>
    </source>
</reference>
<proteinExistence type="predicted"/>
<accession>A0ABX9DW47</accession>
<evidence type="ECO:0000256" key="1">
    <source>
        <dbReference type="SAM" id="Phobius"/>
    </source>
</evidence>
<organism evidence="2 3">
    <name type="scientific">Prevotella pallens</name>
    <dbReference type="NCBI Taxonomy" id="60133"/>
    <lineage>
        <taxon>Bacteria</taxon>
        <taxon>Pseudomonadati</taxon>
        <taxon>Bacteroidota</taxon>
        <taxon>Bacteroidia</taxon>
        <taxon>Bacteroidales</taxon>
        <taxon>Prevotellaceae</taxon>
        <taxon>Prevotella</taxon>
    </lineage>
</organism>
<comment type="caution">
    <text evidence="2">The sequence shown here is derived from an EMBL/GenBank/DDBJ whole genome shotgun (WGS) entry which is preliminary data.</text>
</comment>
<gene>
    <name evidence="2" type="ORF">BC673_10344</name>
</gene>
<keyword evidence="1" id="KW-1133">Transmembrane helix</keyword>
<name>A0ABX9DW47_9BACT</name>